<evidence type="ECO:0000313" key="6">
    <source>
        <dbReference type="EMBL" id="SFC77845.1"/>
    </source>
</evidence>
<evidence type="ECO:0000256" key="1">
    <source>
        <dbReference type="ARBA" id="ARBA00006739"/>
    </source>
</evidence>
<dbReference type="EMBL" id="FNVB01000002">
    <property type="protein sequence ID" value="SEF69458.1"/>
    <property type="molecule type" value="Genomic_DNA"/>
</dbReference>
<keyword evidence="3 5" id="KW-0808">Transferase</keyword>
<dbReference type="PANTHER" id="PTHR43630">
    <property type="entry name" value="POLY-BETA-1,6-N-ACETYL-D-GLUCOSAMINE SYNTHASE"/>
    <property type="match status" value="1"/>
</dbReference>
<keyword evidence="2" id="KW-0328">Glycosyltransferase</keyword>
<dbReference type="EMBL" id="FOME01000001">
    <property type="protein sequence ID" value="SFC77845.1"/>
    <property type="molecule type" value="Genomic_DNA"/>
</dbReference>
<evidence type="ECO:0000313" key="8">
    <source>
        <dbReference type="Proteomes" id="UP000236729"/>
    </source>
</evidence>
<feature type="transmembrane region" description="Helical" evidence="4">
    <location>
        <begin position="296"/>
        <end position="328"/>
    </location>
</feature>
<dbReference type="Gene3D" id="3.90.550.10">
    <property type="entry name" value="Spore Coat Polysaccharide Biosynthesis Protein SpsA, Chain A"/>
    <property type="match status" value="1"/>
</dbReference>
<accession>A0A1H5U4Y2</accession>
<dbReference type="Pfam" id="PF13641">
    <property type="entry name" value="Glyco_tranf_2_3"/>
    <property type="match status" value="1"/>
</dbReference>
<feature type="transmembrane region" description="Helical" evidence="4">
    <location>
        <begin position="355"/>
        <end position="374"/>
    </location>
</feature>
<feature type="transmembrane region" description="Helical" evidence="4">
    <location>
        <begin position="381"/>
        <end position="402"/>
    </location>
</feature>
<gene>
    <name evidence="5" type="ORF">SAMN02982929_00401</name>
    <name evidence="6" type="ORF">SAMN05216506_1011669</name>
</gene>
<reference evidence="5" key="1">
    <citation type="submission" date="2016-10" db="EMBL/GenBank/DDBJ databases">
        <authorList>
            <person name="de Groot N.N."/>
        </authorList>
    </citation>
    <scope>NUCLEOTIDE SEQUENCE [LARGE SCALE GENOMIC DNA]</scope>
    <source>
        <strain evidence="5">ATCC 20501</strain>
    </source>
</reference>
<name>A0A1H5U4Y2_9PSEU</name>
<keyword evidence="4" id="KW-0812">Transmembrane</keyword>
<keyword evidence="4" id="KW-0472">Membrane</keyword>
<dbReference type="PANTHER" id="PTHR43630:SF1">
    <property type="entry name" value="POLY-BETA-1,6-N-ACETYL-D-GLUCOSAMINE SYNTHASE"/>
    <property type="match status" value="1"/>
</dbReference>
<dbReference type="GO" id="GO:0016757">
    <property type="term" value="F:glycosyltransferase activity"/>
    <property type="evidence" value="ECO:0007669"/>
    <property type="project" value="UniProtKB-KW"/>
</dbReference>
<evidence type="ECO:0000256" key="3">
    <source>
        <dbReference type="ARBA" id="ARBA00022679"/>
    </source>
</evidence>
<protein>
    <submittedName>
        <fullName evidence="5">Glycosyltransferase, catalytic subunit of cellulose synthase and poly-beta-1,6-N-acetylglucosamine synthase</fullName>
    </submittedName>
</protein>
<dbReference type="Proteomes" id="UP000199690">
    <property type="component" value="Unassembled WGS sequence"/>
</dbReference>
<dbReference type="RefSeq" id="WP_093347896.1">
    <property type="nucleotide sequence ID" value="NZ_FNVB01000002.1"/>
</dbReference>
<evidence type="ECO:0000256" key="4">
    <source>
        <dbReference type="SAM" id="Phobius"/>
    </source>
</evidence>
<sequence>MVPWWLLAIAVFGANFALWGMIGLLRLLDGWRTRRSTVVGLDRFDRALGVDDVAVLIPAHNEEAVIADSLAAITALVPPENVHVVSDGSTDRTVELARDCGVQVISTARNVGKAGALKEAIRRFDLVERFPVVMLLDADTHVQPGYFAAALPLFDDPEVVAVAGCVRTNWRGRGLGPVGKLVALHRQRIYTMTQYLLKFGQTWRRTNATHIVPGFASMYRTEVLPRIEVNPPGLVIEDFNMTFEVYQKRLGKVGFTPSAVAATQDPGCLKDYVKQCKRWALGLWQTVRLHPPRANLFTAMLALLLLEMLTSSLLLVVLPIVVVVLLLAELLPALPQVPVFGEAHQFVSGFATPSALLFGVLVPDLLLTCVVALLHRQPRYLLVGLLFLPLRVLDAAIALYAIPGAWLTKSSGRWRSPGRRTTAPSPPAPTG</sequence>
<dbReference type="InterPro" id="IPR029044">
    <property type="entry name" value="Nucleotide-diphossugar_trans"/>
</dbReference>
<organism evidence="5 8">
    <name type="scientific">Saccharopolyspora kobensis</name>
    <dbReference type="NCBI Taxonomy" id="146035"/>
    <lineage>
        <taxon>Bacteria</taxon>
        <taxon>Bacillati</taxon>
        <taxon>Actinomycetota</taxon>
        <taxon>Actinomycetes</taxon>
        <taxon>Pseudonocardiales</taxon>
        <taxon>Pseudonocardiaceae</taxon>
        <taxon>Saccharopolyspora</taxon>
    </lineage>
</organism>
<keyword evidence="4" id="KW-1133">Transmembrane helix</keyword>
<evidence type="ECO:0000313" key="5">
    <source>
        <dbReference type="EMBL" id="SEF69458.1"/>
    </source>
</evidence>
<dbReference type="Proteomes" id="UP000236729">
    <property type="component" value="Unassembled WGS sequence"/>
</dbReference>
<comment type="similarity">
    <text evidence="1">Belongs to the glycosyltransferase 2 family.</text>
</comment>
<dbReference type="AlphaFoldDB" id="A0A1H5U4Y2"/>
<reference evidence="7 8" key="2">
    <citation type="submission" date="2016-10" db="EMBL/GenBank/DDBJ databases">
        <authorList>
            <person name="Varghese N."/>
            <person name="Submissions S."/>
        </authorList>
    </citation>
    <scope>NUCLEOTIDE SEQUENCE [LARGE SCALE GENOMIC DNA]</scope>
    <source>
        <strain evidence="8">ATCC 20501</strain>
        <strain evidence="6 7">CGMCC 4.3529</strain>
    </source>
</reference>
<proteinExistence type="inferred from homology"/>
<feature type="transmembrane region" description="Helical" evidence="4">
    <location>
        <begin position="6"/>
        <end position="28"/>
    </location>
</feature>
<evidence type="ECO:0000313" key="7">
    <source>
        <dbReference type="Proteomes" id="UP000199690"/>
    </source>
</evidence>
<keyword evidence="7" id="KW-1185">Reference proteome</keyword>
<dbReference type="SUPFAM" id="SSF53448">
    <property type="entry name" value="Nucleotide-diphospho-sugar transferases"/>
    <property type="match status" value="1"/>
</dbReference>
<dbReference type="CDD" id="cd06423">
    <property type="entry name" value="CESA_like"/>
    <property type="match status" value="1"/>
</dbReference>
<accession>A0A1I1LXX8</accession>
<evidence type="ECO:0000256" key="2">
    <source>
        <dbReference type="ARBA" id="ARBA00022676"/>
    </source>
</evidence>